<proteinExistence type="predicted"/>
<dbReference type="RefSeq" id="WP_090746179.1">
    <property type="nucleotide sequence ID" value="NZ_CZQA01000001.1"/>
</dbReference>
<gene>
    <name evidence="3" type="ORF">COMA1_11629</name>
</gene>
<keyword evidence="1" id="KW-1133">Transmembrane helix</keyword>
<keyword evidence="1" id="KW-0812">Transmembrane</keyword>
<dbReference type="AlphaFoldDB" id="A0A0S4LGP9"/>
<sequence>MKWNRSILAWGLLSVGLLLHSPAHATTVTHLEITRGAVNYDGPHQDSLDRLLAQDGVMQMGRFQGVGELVPTINRSNETHALFTSGFSGAPTPSAVITDSIIKVDLSSLFFSVNQGNAYQLWNIGTVATGLFNPTSKEFTLSWDRVFDQSGQQGQASFFLSGVVRFDFNVQPVPVPAAAWLFGSGLAGIAALMRRRNAY</sequence>
<feature type="signal peptide" evidence="2">
    <location>
        <begin position="1"/>
        <end position="25"/>
    </location>
</feature>
<keyword evidence="1" id="KW-0472">Membrane</keyword>
<protein>
    <recommendedName>
        <fullName evidence="5">VPLPA-CTERM protein sorting domain-containing protein</fullName>
    </recommendedName>
</protein>
<feature type="transmembrane region" description="Helical" evidence="1">
    <location>
        <begin position="173"/>
        <end position="193"/>
    </location>
</feature>
<dbReference type="Proteomes" id="UP000199032">
    <property type="component" value="Unassembled WGS sequence"/>
</dbReference>
<name>A0A0S4LGP9_9BACT</name>
<evidence type="ECO:0000313" key="4">
    <source>
        <dbReference type="Proteomes" id="UP000199032"/>
    </source>
</evidence>
<evidence type="ECO:0000313" key="3">
    <source>
        <dbReference type="EMBL" id="CUS34306.1"/>
    </source>
</evidence>
<evidence type="ECO:0000256" key="1">
    <source>
        <dbReference type="SAM" id="Phobius"/>
    </source>
</evidence>
<reference evidence="3 4" key="1">
    <citation type="submission" date="2015-10" db="EMBL/GenBank/DDBJ databases">
        <authorList>
            <person name="Gilbert D.G."/>
        </authorList>
    </citation>
    <scope>NUCLEOTIDE SEQUENCE [LARGE SCALE GENOMIC DNA]</scope>
    <source>
        <strain evidence="3">COMA1</strain>
    </source>
</reference>
<feature type="chain" id="PRO_5006623952" description="VPLPA-CTERM protein sorting domain-containing protein" evidence="2">
    <location>
        <begin position="26"/>
        <end position="199"/>
    </location>
</feature>
<organism evidence="3 4">
    <name type="scientific">Candidatus Nitrospira nitrosa</name>
    <dbReference type="NCBI Taxonomy" id="1742972"/>
    <lineage>
        <taxon>Bacteria</taxon>
        <taxon>Pseudomonadati</taxon>
        <taxon>Nitrospirota</taxon>
        <taxon>Nitrospiria</taxon>
        <taxon>Nitrospirales</taxon>
        <taxon>Nitrospiraceae</taxon>
        <taxon>Nitrospira</taxon>
    </lineage>
</organism>
<keyword evidence="4" id="KW-1185">Reference proteome</keyword>
<evidence type="ECO:0000256" key="2">
    <source>
        <dbReference type="SAM" id="SignalP"/>
    </source>
</evidence>
<keyword evidence="2" id="KW-0732">Signal</keyword>
<accession>A0A0S4LGP9</accession>
<dbReference type="EMBL" id="CZQA01000001">
    <property type="protein sequence ID" value="CUS34306.1"/>
    <property type="molecule type" value="Genomic_DNA"/>
</dbReference>
<evidence type="ECO:0008006" key="5">
    <source>
        <dbReference type="Google" id="ProtNLM"/>
    </source>
</evidence>